<sequence length="216" mass="23232">MFKRRYFLLPLFLSLVSPMTPAQERFSSSERPGESRMPTAEDIAKAQTRARDGMARIPQGGAQQQHGAAAMPKIESLPKPAAPAPDIATVAEKYKSLGRAAVAKDRAPDLLVMVSLSMPRETLERIADQAEWAGATLVFRGLKGDSMTRMGAEIEAIVGNRNVSAVVHPPAFQQFSVTRVPAVVIARPEAGNVLDNGCSQVETFVKVAGDVSLDYA</sequence>
<evidence type="ECO:0000256" key="1">
    <source>
        <dbReference type="SAM" id="SignalP"/>
    </source>
</evidence>
<proteinExistence type="predicted"/>
<dbReference type="EMBL" id="JABZMI010000276">
    <property type="protein sequence ID" value="MBF1165782.1"/>
    <property type="molecule type" value="Genomic_DNA"/>
</dbReference>
<dbReference type="InterPro" id="IPR019106">
    <property type="entry name" value="T4SS_TrbC"/>
</dbReference>
<reference evidence="2" key="1">
    <citation type="submission" date="2020-04" db="EMBL/GenBank/DDBJ databases">
        <title>Deep metagenomics examines the oral microbiome during advanced dental caries in children, revealing novel taxa and co-occurrences with host molecules.</title>
        <authorList>
            <person name="Baker J.L."/>
            <person name="Morton J.T."/>
            <person name="Dinis M."/>
            <person name="Alvarez R."/>
            <person name="Tran N.C."/>
            <person name="Knight R."/>
            <person name="Edlund A."/>
        </authorList>
    </citation>
    <scope>NUCLEOTIDE SEQUENCE</scope>
    <source>
        <strain evidence="2">JCVI_32_bin.24</strain>
    </source>
</reference>
<dbReference type="AlphaFoldDB" id="A0A930G2D7"/>
<name>A0A930G2D7_9RHOO</name>
<evidence type="ECO:0000313" key="3">
    <source>
        <dbReference type="Proteomes" id="UP000718593"/>
    </source>
</evidence>
<feature type="non-terminal residue" evidence="2">
    <location>
        <position position="216"/>
    </location>
</feature>
<feature type="signal peptide" evidence="1">
    <location>
        <begin position="1"/>
        <end position="22"/>
    </location>
</feature>
<evidence type="ECO:0000313" key="2">
    <source>
        <dbReference type="EMBL" id="MBF1165782.1"/>
    </source>
</evidence>
<organism evidence="2 3">
    <name type="scientific">Dechloromonas agitata</name>
    <dbReference type="NCBI Taxonomy" id="73030"/>
    <lineage>
        <taxon>Bacteria</taxon>
        <taxon>Pseudomonadati</taxon>
        <taxon>Pseudomonadota</taxon>
        <taxon>Betaproteobacteria</taxon>
        <taxon>Rhodocyclales</taxon>
        <taxon>Azonexaceae</taxon>
        <taxon>Dechloromonas</taxon>
    </lineage>
</organism>
<comment type="caution">
    <text evidence="2">The sequence shown here is derived from an EMBL/GenBank/DDBJ whole genome shotgun (WGS) entry which is preliminary data.</text>
</comment>
<accession>A0A930G2D7</accession>
<dbReference type="NCBIfam" id="TIGR02742">
    <property type="entry name" value="TrbC_Ftype"/>
    <property type="match status" value="1"/>
</dbReference>
<keyword evidence="1" id="KW-0732">Signal</keyword>
<gene>
    <name evidence="2" type="primary">trbC</name>
    <name evidence="2" type="ORF">HXL68_12185</name>
</gene>
<dbReference type="Proteomes" id="UP000718593">
    <property type="component" value="Unassembled WGS sequence"/>
</dbReference>
<protein>
    <submittedName>
        <fullName evidence="2">Type-F conjugative transfer system pilin assembly protein TrbC</fullName>
    </submittedName>
</protein>
<dbReference type="InterPro" id="IPR014113">
    <property type="entry name" value="T4SS_TrbC_subgr"/>
</dbReference>
<feature type="chain" id="PRO_5037644351" evidence="1">
    <location>
        <begin position="23"/>
        <end position="216"/>
    </location>
</feature>
<dbReference type="Pfam" id="PF09673">
    <property type="entry name" value="TrbC_Ftype"/>
    <property type="match status" value="1"/>
</dbReference>